<name>A0ABV4P5N7_9GAMM</name>
<dbReference type="RefSeq" id="WP_371841498.1">
    <property type="nucleotide sequence ID" value="NZ_JBGMEK010000123.1"/>
</dbReference>
<feature type="transmembrane region" description="Helical" evidence="1">
    <location>
        <begin position="36"/>
        <end position="62"/>
    </location>
</feature>
<dbReference type="EMBL" id="JBGMEK010000123">
    <property type="protein sequence ID" value="MFA0813686.1"/>
    <property type="molecule type" value="Genomic_DNA"/>
</dbReference>
<protein>
    <submittedName>
        <fullName evidence="2">Uncharacterized protein</fullName>
    </submittedName>
</protein>
<reference evidence="2 3" key="1">
    <citation type="submission" date="2024-08" db="EMBL/GenBank/DDBJ databases">
        <authorList>
            <person name="Ishaq N."/>
        </authorList>
    </citation>
    <scope>NUCLEOTIDE SEQUENCE [LARGE SCALE GENOMIC DNA]</scope>
    <source>
        <strain evidence="2 3">DSM 18651</strain>
    </source>
</reference>
<sequence>MIQDYTSYLMLIIPFIWAFAFWSARSKMIKKYGTEYISVIASFQWKCLKGMGFVAIYCALAWRMDDWDKILNGVAFAAGALTFFAMSAHELSCGFYVNHQYTNLERAVRLYSRFNIVGLITSFIVLVIVYQSESVHLAGFIFQVVLFFIAALAFYVNGSLVGLVKIGYEFTAPNITNLAKRRS</sequence>
<evidence type="ECO:0000313" key="3">
    <source>
        <dbReference type="Proteomes" id="UP001569428"/>
    </source>
</evidence>
<gene>
    <name evidence="2" type="ORF">ACCI49_22620</name>
</gene>
<accession>A0ABV4P5N7</accession>
<comment type="caution">
    <text evidence="2">The sequence shown here is derived from an EMBL/GenBank/DDBJ whole genome shotgun (WGS) entry which is preliminary data.</text>
</comment>
<feature type="transmembrane region" description="Helical" evidence="1">
    <location>
        <begin position="74"/>
        <end position="98"/>
    </location>
</feature>
<keyword evidence="1" id="KW-1133">Transmembrane helix</keyword>
<keyword evidence="1" id="KW-0472">Membrane</keyword>
<dbReference type="Proteomes" id="UP001569428">
    <property type="component" value="Unassembled WGS sequence"/>
</dbReference>
<proteinExistence type="predicted"/>
<evidence type="ECO:0000256" key="1">
    <source>
        <dbReference type="SAM" id="Phobius"/>
    </source>
</evidence>
<feature type="transmembrane region" description="Helical" evidence="1">
    <location>
        <begin position="6"/>
        <end position="24"/>
    </location>
</feature>
<feature type="transmembrane region" description="Helical" evidence="1">
    <location>
        <begin position="136"/>
        <end position="156"/>
    </location>
</feature>
<feature type="transmembrane region" description="Helical" evidence="1">
    <location>
        <begin position="110"/>
        <end position="130"/>
    </location>
</feature>
<keyword evidence="1" id="KW-0812">Transmembrane</keyword>
<keyword evidence="3" id="KW-1185">Reference proteome</keyword>
<evidence type="ECO:0000313" key="2">
    <source>
        <dbReference type="EMBL" id="MFA0813686.1"/>
    </source>
</evidence>
<organism evidence="2 3">
    <name type="scientific">Microbulbifer epialgicus</name>
    <dbReference type="NCBI Taxonomy" id="393907"/>
    <lineage>
        <taxon>Bacteria</taxon>
        <taxon>Pseudomonadati</taxon>
        <taxon>Pseudomonadota</taxon>
        <taxon>Gammaproteobacteria</taxon>
        <taxon>Cellvibrionales</taxon>
        <taxon>Microbulbiferaceae</taxon>
        <taxon>Microbulbifer</taxon>
    </lineage>
</organism>